<dbReference type="GO" id="GO:0008080">
    <property type="term" value="F:N-acetyltransferase activity"/>
    <property type="evidence" value="ECO:0007669"/>
    <property type="project" value="InterPro"/>
</dbReference>
<dbReference type="CDD" id="cd04301">
    <property type="entry name" value="NAT_SF"/>
    <property type="match status" value="1"/>
</dbReference>
<keyword evidence="2" id="KW-0963">Cytoplasm</keyword>
<accession>A0A419F402</accession>
<evidence type="ECO:0000313" key="6">
    <source>
        <dbReference type="EMBL" id="RJP73153.1"/>
    </source>
</evidence>
<reference evidence="6 7" key="1">
    <citation type="journal article" date="2017" name="ISME J.">
        <title>Energy and carbon metabolisms in a deep terrestrial subsurface fluid microbial community.</title>
        <authorList>
            <person name="Momper L."/>
            <person name="Jungbluth S.P."/>
            <person name="Lee M.D."/>
            <person name="Amend J.P."/>
        </authorList>
    </citation>
    <scope>NUCLEOTIDE SEQUENCE [LARGE SCALE GENOMIC DNA]</scope>
    <source>
        <strain evidence="6">SURF_17</strain>
    </source>
</reference>
<dbReference type="Gene3D" id="3.40.630.30">
    <property type="match status" value="1"/>
</dbReference>
<comment type="caution">
    <text evidence="6">The sequence shown here is derived from an EMBL/GenBank/DDBJ whole genome shotgun (WGS) entry which is preliminary data.</text>
</comment>
<comment type="similarity">
    <text evidence="1">Belongs to the acetyltransferase family. RimI subfamily.</text>
</comment>
<dbReference type="SUPFAM" id="SSF55729">
    <property type="entry name" value="Acyl-CoA N-acyltransferases (Nat)"/>
    <property type="match status" value="1"/>
</dbReference>
<dbReference type="InterPro" id="IPR016181">
    <property type="entry name" value="Acyl_CoA_acyltransferase"/>
</dbReference>
<organism evidence="6 7">
    <name type="scientific">Candidatus Abyssobacteria bacterium SURF_17</name>
    <dbReference type="NCBI Taxonomy" id="2093361"/>
    <lineage>
        <taxon>Bacteria</taxon>
        <taxon>Pseudomonadati</taxon>
        <taxon>Candidatus Hydrogenedentota</taxon>
        <taxon>Candidatus Abyssobacteria</taxon>
    </lineage>
</organism>
<evidence type="ECO:0000256" key="2">
    <source>
        <dbReference type="ARBA" id="ARBA00022490"/>
    </source>
</evidence>
<name>A0A419F402_9BACT</name>
<dbReference type="PANTHER" id="PTHR43420">
    <property type="entry name" value="ACETYLTRANSFERASE"/>
    <property type="match status" value="1"/>
</dbReference>
<dbReference type="Proteomes" id="UP000285961">
    <property type="component" value="Unassembled WGS sequence"/>
</dbReference>
<dbReference type="AlphaFoldDB" id="A0A419F402"/>
<feature type="domain" description="N-acetyltransferase" evidence="5">
    <location>
        <begin position="6"/>
        <end position="150"/>
    </location>
</feature>
<evidence type="ECO:0000256" key="1">
    <source>
        <dbReference type="ARBA" id="ARBA00005395"/>
    </source>
</evidence>
<dbReference type="Pfam" id="PF00583">
    <property type="entry name" value="Acetyltransf_1"/>
    <property type="match status" value="1"/>
</dbReference>
<evidence type="ECO:0000256" key="3">
    <source>
        <dbReference type="ARBA" id="ARBA00022679"/>
    </source>
</evidence>
<dbReference type="NCBIfam" id="TIGR01575">
    <property type="entry name" value="rimI"/>
    <property type="match status" value="1"/>
</dbReference>
<evidence type="ECO:0000256" key="4">
    <source>
        <dbReference type="ARBA" id="ARBA00023315"/>
    </source>
</evidence>
<proteinExistence type="inferred from homology"/>
<protein>
    <submittedName>
        <fullName evidence="6">Ribosomal-protein-alanine N-acetyltransferase</fullName>
    </submittedName>
</protein>
<gene>
    <name evidence="6" type="primary">rimI</name>
    <name evidence="6" type="ORF">C4532_04860</name>
</gene>
<dbReference type="InterPro" id="IPR006464">
    <property type="entry name" value="AcTrfase_RimI/Ard1"/>
</dbReference>
<evidence type="ECO:0000313" key="7">
    <source>
        <dbReference type="Proteomes" id="UP000285961"/>
    </source>
</evidence>
<dbReference type="EMBL" id="QZKI01000031">
    <property type="protein sequence ID" value="RJP73153.1"/>
    <property type="molecule type" value="Genomic_DNA"/>
</dbReference>
<sequence>MSVPEVTFHKLAAEHLDEVLDIERQSFKTPWSKFAFLHEMQFEKSVFKVLKIDSRVIGYGGFWLVLDEAHISNIAIHPEFRRRGLGRKLLINLLVDAVSRGATKASLEVRRSNVAAQRLYEGFGFAVVSVRKRYYVDENEDALIMLNEDIPSALAAARAG</sequence>
<evidence type="ECO:0000259" key="5">
    <source>
        <dbReference type="PROSITE" id="PS51186"/>
    </source>
</evidence>
<dbReference type="PROSITE" id="PS51186">
    <property type="entry name" value="GNAT"/>
    <property type="match status" value="1"/>
</dbReference>
<dbReference type="PANTHER" id="PTHR43420:SF44">
    <property type="entry name" value="ACETYLTRANSFERASE YPEA"/>
    <property type="match status" value="1"/>
</dbReference>
<keyword evidence="4" id="KW-0012">Acyltransferase</keyword>
<dbReference type="InterPro" id="IPR000182">
    <property type="entry name" value="GNAT_dom"/>
</dbReference>
<dbReference type="InterPro" id="IPR050680">
    <property type="entry name" value="YpeA/RimI_acetyltransf"/>
</dbReference>
<keyword evidence="3 6" id="KW-0808">Transferase</keyword>